<evidence type="ECO:0000313" key="1">
    <source>
        <dbReference type="EMBL" id="KPY67013.1"/>
    </source>
</evidence>
<dbReference type="PATRIC" id="fig|264459.3.peg.4545"/>
<feature type="non-terminal residue" evidence="1">
    <location>
        <position position="1"/>
    </location>
</feature>
<accession>A0A0P9ZZA5</accession>
<dbReference type="AlphaFoldDB" id="A0A0P9ZZA5"/>
<comment type="caution">
    <text evidence="1">The sequence shown here is derived from an EMBL/GenBank/DDBJ whole genome shotgun (WGS) entry which is preliminary data.</text>
</comment>
<dbReference type="Proteomes" id="UP000050384">
    <property type="component" value="Unassembled WGS sequence"/>
</dbReference>
<dbReference type="EMBL" id="LJRI01001261">
    <property type="protein sequence ID" value="KPY67013.1"/>
    <property type="molecule type" value="Genomic_DNA"/>
</dbReference>
<reference evidence="1 2" key="1">
    <citation type="submission" date="2015-09" db="EMBL/GenBank/DDBJ databases">
        <title>Genome announcement of multiple Pseudomonas syringae strains.</title>
        <authorList>
            <person name="Thakur S."/>
            <person name="Wang P.W."/>
            <person name="Gong Y."/>
            <person name="Weir B.S."/>
            <person name="Guttman D.S."/>
        </authorList>
    </citation>
    <scope>NUCLEOTIDE SEQUENCE [LARGE SCALE GENOMIC DNA]</scope>
    <source>
        <strain evidence="1 2">ICMP16929</strain>
    </source>
</reference>
<evidence type="ECO:0000313" key="2">
    <source>
        <dbReference type="Proteomes" id="UP000050384"/>
    </source>
</evidence>
<organism evidence="1 2">
    <name type="scientific">Pseudomonas syringae pv. spinaceae</name>
    <dbReference type="NCBI Taxonomy" id="264459"/>
    <lineage>
        <taxon>Bacteria</taxon>
        <taxon>Pseudomonadati</taxon>
        <taxon>Pseudomonadota</taxon>
        <taxon>Gammaproteobacteria</taxon>
        <taxon>Pseudomonadales</taxon>
        <taxon>Pseudomonadaceae</taxon>
        <taxon>Pseudomonas</taxon>
        <taxon>Pseudomonas syringae</taxon>
    </lineage>
</organism>
<proteinExistence type="predicted"/>
<protein>
    <submittedName>
        <fullName evidence="1">Uncharacterized protein</fullName>
    </submittedName>
</protein>
<gene>
    <name evidence="1" type="ORF">ALO94_05204</name>
</gene>
<sequence length="34" mass="3823">VGVDRKVPYGVWRHFLVLTGRAPQDIIPVLAFMA</sequence>
<name>A0A0P9ZZA5_PSESX</name>